<feature type="compositionally biased region" description="Basic and acidic residues" evidence="1">
    <location>
        <begin position="556"/>
        <end position="567"/>
    </location>
</feature>
<dbReference type="InterPro" id="IPR020845">
    <property type="entry name" value="AMP-binding_CS"/>
</dbReference>
<feature type="region of interest" description="Disordered" evidence="1">
    <location>
        <begin position="556"/>
        <end position="607"/>
    </location>
</feature>
<feature type="domain" description="AMP-dependent synthetase/ligase" evidence="2">
    <location>
        <begin position="60"/>
        <end position="427"/>
    </location>
</feature>
<dbReference type="PANTHER" id="PTHR43767">
    <property type="entry name" value="LONG-CHAIN-FATTY-ACID--COA LIGASE"/>
    <property type="match status" value="1"/>
</dbReference>
<feature type="domain" description="AMP-binding enzyme C-terminal" evidence="3">
    <location>
        <begin position="476"/>
        <end position="550"/>
    </location>
</feature>
<evidence type="ECO:0000313" key="5">
    <source>
        <dbReference type="Proteomes" id="UP000614047"/>
    </source>
</evidence>
<evidence type="ECO:0000313" key="4">
    <source>
        <dbReference type="EMBL" id="MBG6090991.1"/>
    </source>
</evidence>
<dbReference type="EMBL" id="JADOUA010000001">
    <property type="protein sequence ID" value="MBG6090991.1"/>
    <property type="molecule type" value="Genomic_DNA"/>
</dbReference>
<dbReference type="InterPro" id="IPR025110">
    <property type="entry name" value="AMP-bd_C"/>
</dbReference>
<gene>
    <name evidence="4" type="ORF">IW256_005104</name>
</gene>
<dbReference type="CDD" id="cd04433">
    <property type="entry name" value="AFD_class_I"/>
    <property type="match status" value="1"/>
</dbReference>
<dbReference type="Pfam" id="PF13193">
    <property type="entry name" value="AMP-binding_C"/>
    <property type="match status" value="1"/>
</dbReference>
<keyword evidence="4" id="KW-0436">Ligase</keyword>
<dbReference type="Pfam" id="PF00501">
    <property type="entry name" value="AMP-binding"/>
    <property type="match status" value="1"/>
</dbReference>
<dbReference type="RefSeq" id="WP_307829065.1">
    <property type="nucleotide sequence ID" value="NZ_BAABES010000001.1"/>
</dbReference>
<dbReference type="Proteomes" id="UP000614047">
    <property type="component" value="Unassembled WGS sequence"/>
</dbReference>
<dbReference type="Gene3D" id="3.40.50.12780">
    <property type="entry name" value="N-terminal domain of ligase-like"/>
    <property type="match status" value="1"/>
</dbReference>
<accession>A0A931DNS2</accession>
<dbReference type="InterPro" id="IPR042099">
    <property type="entry name" value="ANL_N_sf"/>
</dbReference>
<protein>
    <submittedName>
        <fullName evidence="4">Acyl-CoA synthetase (AMP-forming)/AMP-acid ligase II</fullName>
    </submittedName>
</protein>
<dbReference type="AlphaFoldDB" id="A0A931DNS2"/>
<reference evidence="4" key="1">
    <citation type="submission" date="2020-11" db="EMBL/GenBank/DDBJ databases">
        <title>Sequencing the genomes of 1000 actinobacteria strains.</title>
        <authorList>
            <person name="Klenk H.-P."/>
        </authorList>
    </citation>
    <scope>NUCLEOTIDE SEQUENCE</scope>
    <source>
        <strain evidence="4">DSM 43175</strain>
    </source>
</reference>
<comment type="caution">
    <text evidence="4">The sequence shown here is derived from an EMBL/GenBank/DDBJ whole genome shotgun (WGS) entry which is preliminary data.</text>
</comment>
<proteinExistence type="predicted"/>
<dbReference type="InterPro" id="IPR045851">
    <property type="entry name" value="AMP-bd_C_sf"/>
</dbReference>
<dbReference type="InterPro" id="IPR050237">
    <property type="entry name" value="ATP-dep_AMP-bd_enzyme"/>
</dbReference>
<sequence length="607" mass="65633">MVHARPVYRPGARRRIGHVRDLTGLLLRSGVIFAGRPQRTFAQLGALRRWGSTLAGLLAAAVARVPDGPAVTDERGTLTFAELDDRTTRLAAGLPLEGPRPRVGVLCRNHRGMVETLVACSKRGVEVVLLNTGFGAGQVRAVLGELRMDLIVADAEFAPVLGTVPIALRRRVVWADRVPDPAPAPAPGAGRGVVAGPTLDQIVHAVPAPASRPEPPQVQGRTIVLSSGTTGRPKGARRRPRPGLWSLASMTSRIPLRSRQTMIIEAPLFHTWGYAALQMAWGLRAPVVLRRRFDPEATLRSIAGHRDTAVFMVPVMLQRIMELPEEVRRRHDTSSLRVVALSGAALPGDLATRFMDAFGDRLYNVYGSTEVSWVAIATPKDLRADPRTAGRPPRNTSLAILDEDGRPVGRSTMGQIFAANELLFEGYTGGEPTEVRDGLLATGDLGHVDHRGLLFVAGRRDGIVVSGGENVVPRDVEDALAELPEVREVAVVGVPDPVWGQRLAAYVVPRPGARPDPDRIRAHVHAQVARYAVPRDVHVIDELPRNATGKVVHRWLTDRPRPSEPEGRVSWSRPPEVWAGEASMAAAPVPGDLPDAAASDPRRPRPA</sequence>
<name>A0A931DNS2_9ACTN</name>
<dbReference type="Gene3D" id="3.30.300.30">
    <property type="match status" value="1"/>
</dbReference>
<dbReference type="SUPFAM" id="SSF56801">
    <property type="entry name" value="Acetyl-CoA synthetase-like"/>
    <property type="match status" value="1"/>
</dbReference>
<evidence type="ECO:0000259" key="3">
    <source>
        <dbReference type="Pfam" id="PF13193"/>
    </source>
</evidence>
<evidence type="ECO:0000256" key="1">
    <source>
        <dbReference type="SAM" id="MobiDB-lite"/>
    </source>
</evidence>
<evidence type="ECO:0000259" key="2">
    <source>
        <dbReference type="Pfam" id="PF00501"/>
    </source>
</evidence>
<dbReference type="PROSITE" id="PS00455">
    <property type="entry name" value="AMP_BINDING"/>
    <property type="match status" value="1"/>
</dbReference>
<dbReference type="PANTHER" id="PTHR43767:SF10">
    <property type="entry name" value="SURFACTIN SYNTHASE SUBUNIT 1"/>
    <property type="match status" value="1"/>
</dbReference>
<dbReference type="GO" id="GO:0016877">
    <property type="term" value="F:ligase activity, forming carbon-sulfur bonds"/>
    <property type="evidence" value="ECO:0007669"/>
    <property type="project" value="UniProtKB-ARBA"/>
</dbReference>
<organism evidence="4 5">
    <name type="scientific">Actinomadura viridis</name>
    <dbReference type="NCBI Taxonomy" id="58110"/>
    <lineage>
        <taxon>Bacteria</taxon>
        <taxon>Bacillati</taxon>
        <taxon>Actinomycetota</taxon>
        <taxon>Actinomycetes</taxon>
        <taxon>Streptosporangiales</taxon>
        <taxon>Thermomonosporaceae</taxon>
        <taxon>Actinomadura</taxon>
    </lineage>
</organism>
<dbReference type="InterPro" id="IPR000873">
    <property type="entry name" value="AMP-dep_synth/lig_dom"/>
</dbReference>
<keyword evidence="5" id="KW-1185">Reference proteome</keyword>